<evidence type="ECO:0000256" key="1">
    <source>
        <dbReference type="SAM" id="MobiDB-lite"/>
    </source>
</evidence>
<sequence length="86" mass="10327">MPESPEFEELIKKTDAQMARLGWTTEQGRELLVRFYGKRSRWLLTLDQLDNFLLYLELSKPDEYPMPNAPHPTPKVERKHDTRRRN</sequence>
<dbReference type="Proteomes" id="UP000222310">
    <property type="component" value="Unassembled WGS sequence"/>
</dbReference>
<evidence type="ECO:0000313" key="3">
    <source>
        <dbReference type="Proteomes" id="UP000222310"/>
    </source>
</evidence>
<accession>A0A9Q5Z9V5</accession>
<gene>
    <name evidence="2" type="ORF">VF08_21110</name>
</gene>
<dbReference type="EMBL" id="LAHD01000065">
    <property type="protein sequence ID" value="PHK01761.1"/>
    <property type="molecule type" value="Genomic_DNA"/>
</dbReference>
<name>A0A9Q5Z9V5_NOSLI</name>
<protein>
    <submittedName>
        <fullName evidence="2">Uncharacterized protein</fullName>
    </submittedName>
</protein>
<reference evidence="2 3" key="1">
    <citation type="submission" date="2015-02" db="EMBL/GenBank/DDBJ databases">
        <title>Nostoc linckia genome annotation.</title>
        <authorList>
            <person name="Zhou Z."/>
        </authorList>
    </citation>
    <scope>NUCLEOTIDE SEQUENCE [LARGE SCALE GENOMIC DNA]</scope>
    <source>
        <strain evidence="3">z8</strain>
    </source>
</reference>
<comment type="caution">
    <text evidence="2">The sequence shown here is derived from an EMBL/GenBank/DDBJ whole genome shotgun (WGS) entry which is preliminary data.</text>
</comment>
<organism evidence="2 3">
    <name type="scientific">Nostoc linckia z8</name>
    <dbReference type="NCBI Taxonomy" id="1628746"/>
    <lineage>
        <taxon>Bacteria</taxon>
        <taxon>Bacillati</taxon>
        <taxon>Cyanobacteriota</taxon>
        <taxon>Cyanophyceae</taxon>
        <taxon>Nostocales</taxon>
        <taxon>Nostocaceae</taxon>
        <taxon>Nostoc</taxon>
    </lineage>
</organism>
<dbReference type="AlphaFoldDB" id="A0A9Q5Z9V5"/>
<dbReference type="RefSeq" id="WP_099070423.1">
    <property type="nucleotide sequence ID" value="NZ_LAHD01000065.1"/>
</dbReference>
<dbReference type="GeneID" id="57094642"/>
<evidence type="ECO:0000313" key="2">
    <source>
        <dbReference type="EMBL" id="PHK01761.1"/>
    </source>
</evidence>
<feature type="region of interest" description="Disordered" evidence="1">
    <location>
        <begin position="62"/>
        <end position="86"/>
    </location>
</feature>
<proteinExistence type="predicted"/>